<evidence type="ECO:0000256" key="1">
    <source>
        <dbReference type="ARBA" id="ARBA00001255"/>
    </source>
</evidence>
<dbReference type="Gene3D" id="2.60.120.1060">
    <property type="entry name" value="NPCBM/NEW2 domain"/>
    <property type="match status" value="1"/>
</dbReference>
<keyword evidence="7 8" id="KW-0326">Glycosidase</keyword>
<dbReference type="AlphaFoldDB" id="A0A7W7FRI8"/>
<feature type="domain" description="Glycosyl hydrolase family 98 putative carbohydrate-binding module" evidence="10">
    <location>
        <begin position="541"/>
        <end position="685"/>
    </location>
</feature>
<reference evidence="11 12" key="1">
    <citation type="submission" date="2020-08" db="EMBL/GenBank/DDBJ databases">
        <title>Sequencing the genomes of 1000 actinobacteria strains.</title>
        <authorList>
            <person name="Klenk H.-P."/>
        </authorList>
    </citation>
    <scope>NUCLEOTIDE SEQUENCE [LARGE SCALE GENOMIC DNA]</scope>
    <source>
        <strain evidence="11 12">DSM 44230</strain>
    </source>
</reference>
<dbReference type="PANTHER" id="PTHR11452">
    <property type="entry name" value="ALPHA-GALACTOSIDASE/ALPHA-N-ACETYLGALACTOSAMINIDASE"/>
    <property type="match status" value="1"/>
</dbReference>
<dbReference type="Gene3D" id="3.20.20.70">
    <property type="entry name" value="Aldolase class I"/>
    <property type="match status" value="1"/>
</dbReference>
<dbReference type="Pfam" id="PF17801">
    <property type="entry name" value="Melibiase_C"/>
    <property type="match status" value="1"/>
</dbReference>
<protein>
    <recommendedName>
        <fullName evidence="3 8">Alpha-galactosidase</fullName>
        <ecNumber evidence="3 8">3.2.1.22</ecNumber>
    </recommendedName>
    <alternativeName>
        <fullName evidence="8">Melibiase</fullName>
    </alternativeName>
</protein>
<dbReference type="SUPFAM" id="SSF51011">
    <property type="entry name" value="Glycosyl hydrolase domain"/>
    <property type="match status" value="1"/>
</dbReference>
<dbReference type="GO" id="GO:0016052">
    <property type="term" value="P:carbohydrate catabolic process"/>
    <property type="evidence" value="ECO:0007669"/>
    <property type="project" value="UniProtKB-ARBA"/>
</dbReference>
<dbReference type="CDD" id="cd14792">
    <property type="entry name" value="GH27"/>
    <property type="match status" value="1"/>
</dbReference>
<comment type="caution">
    <text evidence="11">The sequence shown here is derived from an EMBL/GenBank/DDBJ whole genome shotgun (WGS) entry which is preliminary data.</text>
</comment>
<dbReference type="SMART" id="SM00776">
    <property type="entry name" value="NPCBM"/>
    <property type="match status" value="1"/>
</dbReference>
<evidence type="ECO:0000256" key="3">
    <source>
        <dbReference type="ARBA" id="ARBA00012755"/>
    </source>
</evidence>
<feature type="chain" id="PRO_5030692898" description="Alpha-galactosidase" evidence="9">
    <location>
        <begin position="34"/>
        <end position="686"/>
    </location>
</feature>
<dbReference type="Proteomes" id="UP000533598">
    <property type="component" value="Unassembled WGS sequence"/>
</dbReference>
<dbReference type="RefSeq" id="WP_185001915.1">
    <property type="nucleotide sequence ID" value="NZ_BAAAUI010000021.1"/>
</dbReference>
<dbReference type="SUPFAM" id="SSF51445">
    <property type="entry name" value="(Trans)glycosidases"/>
    <property type="match status" value="1"/>
</dbReference>
<dbReference type="FunFam" id="3.20.20.70:FF:000202">
    <property type="entry name" value="Alpha-galactosidase"/>
    <property type="match status" value="1"/>
</dbReference>
<evidence type="ECO:0000256" key="5">
    <source>
        <dbReference type="ARBA" id="ARBA00022801"/>
    </source>
</evidence>
<dbReference type="PROSITE" id="PS51318">
    <property type="entry name" value="TAT"/>
    <property type="match status" value="1"/>
</dbReference>
<keyword evidence="4 9" id="KW-0732">Signal</keyword>
<proteinExistence type="inferred from homology"/>
<dbReference type="GO" id="GO:0004557">
    <property type="term" value="F:alpha-galactosidase activity"/>
    <property type="evidence" value="ECO:0007669"/>
    <property type="project" value="UniProtKB-EC"/>
</dbReference>
<dbReference type="InterPro" id="IPR008979">
    <property type="entry name" value="Galactose-bd-like_sf"/>
</dbReference>
<dbReference type="Pfam" id="PF16499">
    <property type="entry name" value="Melibiase_2"/>
    <property type="match status" value="1"/>
</dbReference>
<keyword evidence="12" id="KW-1185">Reference proteome</keyword>
<dbReference type="InterPro" id="IPR013780">
    <property type="entry name" value="Glyco_hydro_b"/>
</dbReference>
<sequence length="686" mass="73421">MRSLSKRRLAALAATFAVAVGSGALAIAPPALAEPPPPAVVDEPAPPAVAIDDGLALTPPMGFNNWNTTHCRAEFNEKMITDMADIFVDRGLKAAGYQYVNIDDCWALPQRAADGNLVPDPVRFPRGIKWLADYVHAKGLKFGIYTSAGIKTCNKVGGFPGGLGFEELDAKLFASWGVDYLKYDNCNNQGVDAKLRYTKMRDALKATGRPIVFSICEWGQNKPWEWAKDVGHLWRTTGDINDTWTKTVDLLKRNMVLADYAGPGHWNDPDMLEVGNGQQSTTEYRSQFALWSIMAAPLLIGADLRKVSPEHFEILTNKEIIAIDQDKLGKQGKPIRIQNGQYVFVKPLANGDKAVALFNETDQPARISATAAEVGLAKASGYKIRDLWTKQDAHTAGTIAATVPAHGTAIYRISADRAWPLYPPAVDSHTDLELLYPGAAPVVTPGKAARVSTAVHNAGKLPALFAKAKVTAPEGWTIKAESPASTPLLRPEQTWRTHFAITPPAGTKPGKYPVTSTVTFHGPRPTTHTQSFDLLVPEPAPSGTVQLSDTKWLRSANGFGPVELNTSNGESKAGDGKPITINGVVFAKGLGVHAPSTVEYHLGGRCSTVSAQVGVDDEKNAGSVVFQVFADATKVADSGVLTAADPAKPLQASVSGATLLRLVVTDAGDGQSNDHADWADVRLTCS</sequence>
<dbReference type="Pfam" id="PF10633">
    <property type="entry name" value="NPCBM_assoc"/>
    <property type="match status" value="1"/>
</dbReference>
<dbReference type="InterPro" id="IPR017853">
    <property type="entry name" value="GH"/>
</dbReference>
<dbReference type="SUPFAM" id="SSF49785">
    <property type="entry name" value="Galactose-binding domain-like"/>
    <property type="match status" value="1"/>
</dbReference>
<evidence type="ECO:0000256" key="6">
    <source>
        <dbReference type="ARBA" id="ARBA00023157"/>
    </source>
</evidence>
<name>A0A7W7FRI8_9PSEU</name>
<evidence type="ECO:0000259" key="10">
    <source>
        <dbReference type="SMART" id="SM00776"/>
    </source>
</evidence>
<evidence type="ECO:0000256" key="4">
    <source>
        <dbReference type="ARBA" id="ARBA00022729"/>
    </source>
</evidence>
<feature type="signal peptide" evidence="9">
    <location>
        <begin position="1"/>
        <end position="33"/>
    </location>
</feature>
<dbReference type="EMBL" id="JACHMH010000001">
    <property type="protein sequence ID" value="MBB4676041.1"/>
    <property type="molecule type" value="Genomic_DNA"/>
</dbReference>
<dbReference type="InterPro" id="IPR013222">
    <property type="entry name" value="Glyco_hyd_98_carb-bd"/>
</dbReference>
<evidence type="ECO:0000256" key="8">
    <source>
        <dbReference type="RuleBase" id="RU361168"/>
    </source>
</evidence>
<gene>
    <name evidence="11" type="ORF">HNR67_002159</name>
</gene>
<evidence type="ECO:0000313" key="12">
    <source>
        <dbReference type="Proteomes" id="UP000533598"/>
    </source>
</evidence>
<dbReference type="InterPro" id="IPR018905">
    <property type="entry name" value="A-galactase_NEW3"/>
</dbReference>
<dbReference type="PANTHER" id="PTHR11452:SF75">
    <property type="entry name" value="ALPHA-GALACTOSIDASE MEL1"/>
    <property type="match status" value="1"/>
</dbReference>
<organism evidence="11 12">
    <name type="scientific">Crossiella cryophila</name>
    <dbReference type="NCBI Taxonomy" id="43355"/>
    <lineage>
        <taxon>Bacteria</taxon>
        <taxon>Bacillati</taxon>
        <taxon>Actinomycetota</taxon>
        <taxon>Actinomycetes</taxon>
        <taxon>Pseudonocardiales</taxon>
        <taxon>Pseudonocardiaceae</taxon>
        <taxon>Crossiella</taxon>
    </lineage>
</organism>
<dbReference type="Pfam" id="PF08305">
    <property type="entry name" value="NPCBM"/>
    <property type="match status" value="1"/>
</dbReference>
<accession>A0A7W7FRI8</accession>
<dbReference type="InterPro" id="IPR013783">
    <property type="entry name" value="Ig-like_fold"/>
</dbReference>
<evidence type="ECO:0000313" key="11">
    <source>
        <dbReference type="EMBL" id="MBB4676041.1"/>
    </source>
</evidence>
<dbReference type="InterPro" id="IPR038637">
    <property type="entry name" value="NPCBM_sf"/>
</dbReference>
<dbReference type="PRINTS" id="PR00740">
    <property type="entry name" value="GLHYDRLASE27"/>
</dbReference>
<dbReference type="InterPro" id="IPR006311">
    <property type="entry name" value="TAT_signal"/>
</dbReference>
<keyword evidence="6 8" id="KW-1015">Disulfide bond</keyword>
<dbReference type="Gene3D" id="2.60.40.10">
    <property type="entry name" value="Immunoglobulins"/>
    <property type="match status" value="1"/>
</dbReference>
<dbReference type="InterPro" id="IPR013785">
    <property type="entry name" value="Aldolase_TIM"/>
</dbReference>
<evidence type="ECO:0000256" key="7">
    <source>
        <dbReference type="ARBA" id="ARBA00023295"/>
    </source>
</evidence>
<dbReference type="InterPro" id="IPR041233">
    <property type="entry name" value="Melibiase_C"/>
</dbReference>
<comment type="similarity">
    <text evidence="2 8">Belongs to the glycosyl hydrolase 27 family.</text>
</comment>
<keyword evidence="5 8" id="KW-0378">Hydrolase</keyword>
<dbReference type="Gene3D" id="2.60.40.1180">
    <property type="entry name" value="Golgi alpha-mannosidase II"/>
    <property type="match status" value="1"/>
</dbReference>
<comment type="catalytic activity">
    <reaction evidence="1 8">
        <text>Hydrolysis of terminal, non-reducing alpha-D-galactose residues in alpha-D-galactosides, including galactose oligosaccharides, galactomannans and galactolipids.</text>
        <dbReference type="EC" id="3.2.1.22"/>
    </reaction>
</comment>
<dbReference type="EC" id="3.2.1.22" evidence="3 8"/>
<evidence type="ECO:0000256" key="2">
    <source>
        <dbReference type="ARBA" id="ARBA00009743"/>
    </source>
</evidence>
<evidence type="ECO:0000256" key="9">
    <source>
        <dbReference type="SAM" id="SignalP"/>
    </source>
</evidence>
<dbReference type="InterPro" id="IPR002241">
    <property type="entry name" value="Glyco_hydro_27"/>
</dbReference>